<proteinExistence type="predicted"/>
<feature type="compositionally biased region" description="Basic and acidic residues" evidence="1">
    <location>
        <begin position="1"/>
        <end position="21"/>
    </location>
</feature>
<dbReference type="AlphaFoldDB" id="A0A917MG72"/>
<feature type="region of interest" description="Disordered" evidence="1">
    <location>
        <begin position="1"/>
        <end position="60"/>
    </location>
</feature>
<sequence length="60" mass="6237">MFLKRDGVRRWGEGEVNRDDAPPPATPSRHCERSKAIQTPGGACEAGAGPPLPPAGEGQG</sequence>
<keyword evidence="3" id="KW-1185">Reference proteome</keyword>
<gene>
    <name evidence="2" type="ORF">GCM10007036_03810</name>
</gene>
<accession>A0A917MG72</accession>
<organism evidence="2 3">
    <name type="scientific">Alsobacter metallidurans</name>
    <dbReference type="NCBI Taxonomy" id="340221"/>
    <lineage>
        <taxon>Bacteria</taxon>
        <taxon>Pseudomonadati</taxon>
        <taxon>Pseudomonadota</taxon>
        <taxon>Alphaproteobacteria</taxon>
        <taxon>Hyphomicrobiales</taxon>
        <taxon>Alsobacteraceae</taxon>
        <taxon>Alsobacter</taxon>
    </lineage>
</organism>
<evidence type="ECO:0000256" key="1">
    <source>
        <dbReference type="SAM" id="MobiDB-lite"/>
    </source>
</evidence>
<protein>
    <submittedName>
        <fullName evidence="2">Uncharacterized protein</fullName>
    </submittedName>
</protein>
<reference evidence="2" key="1">
    <citation type="journal article" date="2014" name="Int. J. Syst. Evol. Microbiol.">
        <title>Complete genome sequence of Corynebacterium casei LMG S-19264T (=DSM 44701T), isolated from a smear-ripened cheese.</title>
        <authorList>
            <consortium name="US DOE Joint Genome Institute (JGI-PGF)"/>
            <person name="Walter F."/>
            <person name="Albersmeier A."/>
            <person name="Kalinowski J."/>
            <person name="Ruckert C."/>
        </authorList>
    </citation>
    <scope>NUCLEOTIDE SEQUENCE</scope>
    <source>
        <strain evidence="2">CGMCC 1.12214</strain>
    </source>
</reference>
<name>A0A917MG72_9HYPH</name>
<dbReference type="Proteomes" id="UP000603912">
    <property type="component" value="Unassembled WGS sequence"/>
</dbReference>
<feature type="compositionally biased region" description="Low complexity" evidence="1">
    <location>
        <begin position="40"/>
        <end position="49"/>
    </location>
</feature>
<reference evidence="2" key="2">
    <citation type="submission" date="2020-09" db="EMBL/GenBank/DDBJ databases">
        <authorList>
            <person name="Sun Q."/>
            <person name="Zhou Y."/>
        </authorList>
    </citation>
    <scope>NUCLEOTIDE SEQUENCE</scope>
    <source>
        <strain evidence="2">CGMCC 1.12214</strain>
    </source>
</reference>
<evidence type="ECO:0000313" key="3">
    <source>
        <dbReference type="Proteomes" id="UP000603912"/>
    </source>
</evidence>
<evidence type="ECO:0000313" key="2">
    <source>
        <dbReference type="EMBL" id="GGH08357.1"/>
    </source>
</evidence>
<comment type="caution">
    <text evidence="2">The sequence shown here is derived from an EMBL/GenBank/DDBJ whole genome shotgun (WGS) entry which is preliminary data.</text>
</comment>
<dbReference type="EMBL" id="BMES01000001">
    <property type="protein sequence ID" value="GGH08357.1"/>
    <property type="molecule type" value="Genomic_DNA"/>
</dbReference>